<sequence>MVPMKEHAEVLELLHRLGMEVVCPANLAEILRSMFEEFDFLDKTQLITLDEKIRSRHNVQTA</sequence>
<keyword evidence="2" id="KW-1185">Reference proteome</keyword>
<accession>A0A9W5W731</accession>
<proteinExistence type="predicted"/>
<dbReference type="AlphaFoldDB" id="A0A9W5W731"/>
<organism evidence="1 2">
    <name type="scientific">Paenibacillus darwinianus</name>
    <dbReference type="NCBI Taxonomy" id="1380763"/>
    <lineage>
        <taxon>Bacteria</taxon>
        <taxon>Bacillati</taxon>
        <taxon>Bacillota</taxon>
        <taxon>Bacilli</taxon>
        <taxon>Bacillales</taxon>
        <taxon>Paenibacillaceae</taxon>
        <taxon>Paenibacillus</taxon>
    </lineage>
</organism>
<dbReference type="EMBL" id="JFHU01000126">
    <property type="protein sequence ID" value="EXX88422.1"/>
    <property type="molecule type" value="Genomic_DNA"/>
</dbReference>
<reference evidence="1 2" key="1">
    <citation type="submission" date="2014-02" db="EMBL/GenBank/DDBJ databases">
        <title>Genome sequence of Paenibacillus darwinianus reveals adaptive mechanisms for survival in Antarctic soils.</title>
        <authorList>
            <person name="Dsouza M."/>
            <person name="Taylor M.W."/>
            <person name="Turner S.J."/>
            <person name="Aislabie J."/>
        </authorList>
    </citation>
    <scope>NUCLEOTIDE SEQUENCE [LARGE SCALE GENOMIC DNA]</scope>
    <source>
        <strain evidence="1 2">CE1</strain>
    </source>
</reference>
<dbReference type="Proteomes" id="UP000053750">
    <property type="component" value="Unassembled WGS sequence"/>
</dbReference>
<gene>
    <name evidence="1" type="ORF">BG53_01940</name>
</gene>
<evidence type="ECO:0000313" key="2">
    <source>
        <dbReference type="Proteomes" id="UP000053750"/>
    </source>
</evidence>
<name>A0A9W5W731_9BACL</name>
<protein>
    <submittedName>
        <fullName evidence="1">Uncharacterized protein</fullName>
    </submittedName>
</protein>
<comment type="caution">
    <text evidence="1">The sequence shown here is derived from an EMBL/GenBank/DDBJ whole genome shotgun (WGS) entry which is preliminary data.</text>
</comment>
<evidence type="ECO:0000313" key="1">
    <source>
        <dbReference type="EMBL" id="EXX88422.1"/>
    </source>
</evidence>